<feature type="domain" description="HTH araC/xylS-type" evidence="4">
    <location>
        <begin position="200"/>
        <end position="298"/>
    </location>
</feature>
<reference evidence="5 6" key="1">
    <citation type="submission" date="2019-09" db="EMBL/GenBank/DDBJ databases">
        <title>Draft genome sequences of 48 bacterial type strains from the CCUG.</title>
        <authorList>
            <person name="Tunovic T."/>
            <person name="Pineiro-Iglesias B."/>
            <person name="Unosson C."/>
            <person name="Inganas E."/>
            <person name="Ohlen M."/>
            <person name="Cardew S."/>
            <person name="Jensie-Markopoulos S."/>
            <person name="Salva-Serra F."/>
            <person name="Jaen-Luchoro D."/>
            <person name="Karlsson R."/>
            <person name="Svensson-Stadler L."/>
            <person name="Chun J."/>
            <person name="Moore E."/>
        </authorList>
    </citation>
    <scope>NUCLEOTIDE SEQUENCE [LARGE SCALE GENOMIC DNA]</scope>
    <source>
        <strain evidence="5 6">CCUG 65686</strain>
    </source>
</reference>
<dbReference type="PANTHER" id="PTHR46796:SF7">
    <property type="entry name" value="ARAC FAMILY TRANSCRIPTIONAL REGULATOR"/>
    <property type="match status" value="1"/>
</dbReference>
<dbReference type="SUPFAM" id="SSF46689">
    <property type="entry name" value="Homeodomain-like"/>
    <property type="match status" value="2"/>
</dbReference>
<sequence>MDSLSDVLARLKPHSQFYAGLDAAGEWSFAFPEYEGIKFAAVLRGACWAVIEGVAQPVRFEKGDCFLLNSRRSIVLSTDLALEPQDSTAIMDAVARDGIAVHGGGGDVLLISGFFAFSGDHAALPFDALPPLVSVPRASSQAEVLRWSLDQLTAELRDPRPGGALVSNHLLHLMLVQVLRLHLAATPAGWFMALSDRRIGAAISAIHAEPARHWTLDELARIAGLSRTVFAQRFKRLVGATTIHYLTRWRMLIAADRLRAGHETIASIAFSLGYESESAFCTAFKRTMCCSPTQYRRQARAADPYDLETEAHGGDRSGRPGKNNMMLCPI</sequence>
<dbReference type="RefSeq" id="WP_081064738.1">
    <property type="nucleotide sequence ID" value="NZ_CABVPM010000006.1"/>
</dbReference>
<keyword evidence="3" id="KW-0804">Transcription</keyword>
<protein>
    <submittedName>
        <fullName evidence="5">AraC family transcriptional regulator</fullName>
    </submittedName>
</protein>
<proteinExistence type="predicted"/>
<evidence type="ECO:0000256" key="2">
    <source>
        <dbReference type="ARBA" id="ARBA00023125"/>
    </source>
</evidence>
<evidence type="ECO:0000259" key="4">
    <source>
        <dbReference type="PROSITE" id="PS01124"/>
    </source>
</evidence>
<dbReference type="InterPro" id="IPR032783">
    <property type="entry name" value="AraC_lig"/>
</dbReference>
<dbReference type="Gene3D" id="1.10.10.60">
    <property type="entry name" value="Homeodomain-like"/>
    <property type="match status" value="2"/>
</dbReference>
<dbReference type="Proteomes" id="UP000473470">
    <property type="component" value="Unassembled WGS sequence"/>
</dbReference>
<keyword evidence="2" id="KW-0238">DNA-binding</keyword>
<dbReference type="EMBL" id="VZOK01000001">
    <property type="protein sequence ID" value="KAB0641606.1"/>
    <property type="molecule type" value="Genomic_DNA"/>
</dbReference>
<dbReference type="Pfam" id="PF12852">
    <property type="entry name" value="Cupin_6"/>
    <property type="match status" value="1"/>
</dbReference>
<dbReference type="GO" id="GO:0003700">
    <property type="term" value="F:DNA-binding transcription factor activity"/>
    <property type="evidence" value="ECO:0007669"/>
    <property type="project" value="InterPro"/>
</dbReference>
<evidence type="ECO:0000256" key="1">
    <source>
        <dbReference type="ARBA" id="ARBA00023015"/>
    </source>
</evidence>
<comment type="caution">
    <text evidence="5">The sequence shown here is derived from an EMBL/GenBank/DDBJ whole genome shotgun (WGS) entry which is preliminary data.</text>
</comment>
<dbReference type="SMART" id="SM00342">
    <property type="entry name" value="HTH_ARAC"/>
    <property type="match status" value="1"/>
</dbReference>
<dbReference type="InterPro" id="IPR050204">
    <property type="entry name" value="AraC_XylS_family_regulators"/>
</dbReference>
<keyword evidence="1" id="KW-0805">Transcription regulation</keyword>
<dbReference type="InterPro" id="IPR009057">
    <property type="entry name" value="Homeodomain-like_sf"/>
</dbReference>
<gene>
    <name evidence="5" type="ORF">F7R25_00780</name>
</gene>
<dbReference type="InterPro" id="IPR018060">
    <property type="entry name" value="HTH_AraC"/>
</dbReference>
<organism evidence="5 6">
    <name type="scientific">Burkholderia stagnalis</name>
    <dbReference type="NCBI Taxonomy" id="1503054"/>
    <lineage>
        <taxon>Bacteria</taxon>
        <taxon>Pseudomonadati</taxon>
        <taxon>Pseudomonadota</taxon>
        <taxon>Betaproteobacteria</taxon>
        <taxon>Burkholderiales</taxon>
        <taxon>Burkholderiaceae</taxon>
        <taxon>Burkholderia</taxon>
        <taxon>Burkholderia cepacia complex</taxon>
    </lineage>
</organism>
<dbReference type="GO" id="GO:0043565">
    <property type="term" value="F:sequence-specific DNA binding"/>
    <property type="evidence" value="ECO:0007669"/>
    <property type="project" value="InterPro"/>
</dbReference>
<evidence type="ECO:0000313" key="5">
    <source>
        <dbReference type="EMBL" id="KAB0641606.1"/>
    </source>
</evidence>
<evidence type="ECO:0000313" key="6">
    <source>
        <dbReference type="Proteomes" id="UP000473470"/>
    </source>
</evidence>
<dbReference type="AlphaFoldDB" id="A0A6L3N820"/>
<accession>A0A6L3N820</accession>
<dbReference type="Pfam" id="PF12833">
    <property type="entry name" value="HTH_18"/>
    <property type="match status" value="1"/>
</dbReference>
<evidence type="ECO:0000256" key="3">
    <source>
        <dbReference type="ARBA" id="ARBA00023163"/>
    </source>
</evidence>
<dbReference type="PANTHER" id="PTHR46796">
    <property type="entry name" value="HTH-TYPE TRANSCRIPTIONAL ACTIVATOR RHAS-RELATED"/>
    <property type="match status" value="1"/>
</dbReference>
<name>A0A6L3N820_9BURK</name>
<dbReference type="PROSITE" id="PS01124">
    <property type="entry name" value="HTH_ARAC_FAMILY_2"/>
    <property type="match status" value="1"/>
</dbReference>